<evidence type="ECO:0000256" key="8">
    <source>
        <dbReference type="ARBA" id="ARBA00022960"/>
    </source>
</evidence>
<evidence type="ECO:0000256" key="5">
    <source>
        <dbReference type="ARBA" id="ARBA00022676"/>
    </source>
</evidence>
<comment type="catalytic activity">
    <reaction evidence="12">
        <text>Preferential cleavage: (Ac)2-L-Lys-D-Ala-|-D-Ala. Also transpeptidation of peptidyl-alanyl moieties that are N-acyl substituents of D-alanine.</text>
        <dbReference type="EC" id="3.4.16.4"/>
    </reaction>
</comment>
<evidence type="ECO:0000313" key="20">
    <source>
        <dbReference type="Proteomes" id="UP000198548"/>
    </source>
</evidence>
<dbReference type="GO" id="GO:0008658">
    <property type="term" value="F:penicillin binding"/>
    <property type="evidence" value="ECO:0007669"/>
    <property type="project" value="InterPro"/>
</dbReference>
<gene>
    <name evidence="18" type="primary">ponA</name>
    <name evidence="18" type="ORF">APU01nite_23950</name>
    <name evidence="19" type="ORF">SAMN04488100_1637</name>
</gene>
<dbReference type="EMBL" id="FOBL01000063">
    <property type="protein sequence ID" value="SEM37052.1"/>
    <property type="molecule type" value="Genomic_DNA"/>
</dbReference>
<keyword evidence="11" id="KW-0961">Cell wall biogenesis/degradation</keyword>
<evidence type="ECO:0000256" key="4">
    <source>
        <dbReference type="ARBA" id="ARBA00022670"/>
    </source>
</evidence>
<dbReference type="InterPro" id="IPR050396">
    <property type="entry name" value="Glycosyltr_51/Transpeptidase"/>
</dbReference>
<evidence type="ECO:0000256" key="1">
    <source>
        <dbReference type="ARBA" id="ARBA00007090"/>
    </source>
</evidence>
<feature type="transmembrane region" description="Helical" evidence="15">
    <location>
        <begin position="31"/>
        <end position="54"/>
    </location>
</feature>
<feature type="domain" description="Glycosyl transferase family 51" evidence="17">
    <location>
        <begin position="78"/>
        <end position="256"/>
    </location>
</feature>
<keyword evidence="8" id="KW-0133">Cell shape</keyword>
<feature type="compositionally biased region" description="Acidic residues" evidence="14">
    <location>
        <begin position="824"/>
        <end position="834"/>
    </location>
</feature>
<dbReference type="InterPro" id="IPR036950">
    <property type="entry name" value="PBP_transglycosylase"/>
</dbReference>
<dbReference type="Proteomes" id="UP000198548">
    <property type="component" value="Unassembled WGS sequence"/>
</dbReference>
<dbReference type="AlphaFoldDB" id="A0A1H7XSY7"/>
<feature type="compositionally biased region" description="Acidic residues" evidence="14">
    <location>
        <begin position="842"/>
        <end position="858"/>
    </location>
</feature>
<dbReference type="PANTHER" id="PTHR32282">
    <property type="entry name" value="BINDING PROTEIN TRANSPEPTIDASE, PUTATIVE-RELATED"/>
    <property type="match status" value="1"/>
</dbReference>
<evidence type="ECO:0000256" key="11">
    <source>
        <dbReference type="ARBA" id="ARBA00023316"/>
    </source>
</evidence>
<dbReference type="GO" id="GO:0006508">
    <property type="term" value="P:proteolysis"/>
    <property type="evidence" value="ECO:0007669"/>
    <property type="project" value="UniProtKB-KW"/>
</dbReference>
<organism evidence="19 20">
    <name type="scientific">Alkalibacterium putridalgicola</name>
    <dbReference type="NCBI Taxonomy" id="426703"/>
    <lineage>
        <taxon>Bacteria</taxon>
        <taxon>Bacillati</taxon>
        <taxon>Bacillota</taxon>
        <taxon>Bacilli</taxon>
        <taxon>Lactobacillales</taxon>
        <taxon>Carnobacteriaceae</taxon>
        <taxon>Alkalibacterium</taxon>
    </lineage>
</organism>
<evidence type="ECO:0000313" key="21">
    <source>
        <dbReference type="Proteomes" id="UP000321425"/>
    </source>
</evidence>
<evidence type="ECO:0000313" key="18">
    <source>
        <dbReference type="EMBL" id="GEK90356.1"/>
    </source>
</evidence>
<dbReference type="EMBL" id="BJUX01000054">
    <property type="protein sequence ID" value="GEK90356.1"/>
    <property type="molecule type" value="Genomic_DNA"/>
</dbReference>
<dbReference type="OrthoDB" id="9766909at2"/>
<keyword evidence="15" id="KW-0472">Membrane</keyword>
<protein>
    <submittedName>
        <fullName evidence="19">Penicillin-binding protein 1A</fullName>
    </submittedName>
    <submittedName>
        <fullName evidence="18">Peptidoglycan glycosyltransferase</fullName>
    </submittedName>
</protein>
<feature type="compositionally biased region" description="Acidic residues" evidence="14">
    <location>
        <begin position="786"/>
        <end position="816"/>
    </location>
</feature>
<dbReference type="Proteomes" id="UP000321425">
    <property type="component" value="Unassembled WGS sequence"/>
</dbReference>
<dbReference type="Gene3D" id="1.10.3810.10">
    <property type="entry name" value="Biosynthetic peptidoglycan transglycosylase-like"/>
    <property type="match status" value="1"/>
</dbReference>
<dbReference type="InterPro" id="IPR012338">
    <property type="entry name" value="Beta-lactam/transpept-like"/>
</dbReference>
<dbReference type="GO" id="GO:0071555">
    <property type="term" value="P:cell wall organization"/>
    <property type="evidence" value="ECO:0007669"/>
    <property type="project" value="UniProtKB-KW"/>
</dbReference>
<name>A0A1H7XSY7_9LACT</name>
<keyword evidence="7" id="KW-0378">Hydrolase</keyword>
<keyword evidence="9" id="KW-0573">Peptidoglycan synthesis</keyword>
<keyword evidence="3" id="KW-0121">Carboxypeptidase</keyword>
<dbReference type="InterPro" id="IPR001460">
    <property type="entry name" value="PCN-bd_Tpept"/>
</dbReference>
<feature type="compositionally biased region" description="Low complexity" evidence="14">
    <location>
        <begin position="775"/>
        <end position="785"/>
    </location>
</feature>
<keyword evidence="15" id="KW-1133">Transmembrane helix</keyword>
<evidence type="ECO:0000256" key="10">
    <source>
        <dbReference type="ARBA" id="ARBA00023268"/>
    </source>
</evidence>
<dbReference type="GO" id="GO:0009002">
    <property type="term" value="F:serine-type D-Ala-D-Ala carboxypeptidase activity"/>
    <property type="evidence" value="ECO:0007669"/>
    <property type="project" value="UniProtKB-EC"/>
</dbReference>
<dbReference type="FunFam" id="1.10.3810.10:FF:000001">
    <property type="entry name" value="Penicillin-binding protein 1A"/>
    <property type="match status" value="1"/>
</dbReference>
<dbReference type="GO" id="GO:0030288">
    <property type="term" value="C:outer membrane-bounded periplasmic space"/>
    <property type="evidence" value="ECO:0007669"/>
    <property type="project" value="TreeGrafter"/>
</dbReference>
<evidence type="ECO:0000256" key="2">
    <source>
        <dbReference type="ARBA" id="ARBA00007739"/>
    </source>
</evidence>
<dbReference type="GO" id="GO:0008955">
    <property type="term" value="F:peptidoglycan glycosyltransferase activity"/>
    <property type="evidence" value="ECO:0007669"/>
    <property type="project" value="UniProtKB-EC"/>
</dbReference>
<keyword evidence="5" id="KW-0328">Glycosyltransferase</keyword>
<dbReference type="Pfam" id="PF00912">
    <property type="entry name" value="Transgly"/>
    <property type="match status" value="1"/>
</dbReference>
<dbReference type="GO" id="GO:0008360">
    <property type="term" value="P:regulation of cell shape"/>
    <property type="evidence" value="ECO:0007669"/>
    <property type="project" value="UniProtKB-KW"/>
</dbReference>
<keyword evidence="6" id="KW-0808">Transferase</keyword>
<comment type="catalytic activity">
    <reaction evidence="13">
        <text>[GlcNAc-(1-&gt;4)-Mur2Ac(oyl-L-Ala-gamma-D-Glu-L-Lys-D-Ala-D-Ala)](n)-di-trans,octa-cis-undecaprenyl diphosphate + beta-D-GlcNAc-(1-&gt;4)-Mur2Ac(oyl-L-Ala-gamma-D-Glu-L-Lys-D-Ala-D-Ala)-di-trans,octa-cis-undecaprenyl diphosphate = [GlcNAc-(1-&gt;4)-Mur2Ac(oyl-L-Ala-gamma-D-Glu-L-Lys-D-Ala-D-Ala)](n+1)-di-trans,octa-cis-undecaprenyl diphosphate + di-trans,octa-cis-undecaprenyl diphosphate + H(+)</text>
        <dbReference type="Rhea" id="RHEA:23708"/>
        <dbReference type="Rhea" id="RHEA-COMP:9602"/>
        <dbReference type="Rhea" id="RHEA-COMP:9603"/>
        <dbReference type="ChEBI" id="CHEBI:15378"/>
        <dbReference type="ChEBI" id="CHEBI:58405"/>
        <dbReference type="ChEBI" id="CHEBI:60033"/>
        <dbReference type="ChEBI" id="CHEBI:78435"/>
        <dbReference type="EC" id="2.4.99.28"/>
    </reaction>
</comment>
<dbReference type="InterPro" id="IPR023346">
    <property type="entry name" value="Lysozyme-like_dom_sf"/>
</dbReference>
<keyword evidence="21" id="KW-1185">Reference proteome</keyword>
<reference evidence="18 21" key="2">
    <citation type="submission" date="2019-07" db="EMBL/GenBank/DDBJ databases">
        <title>Whole genome shotgun sequence of Alkalibacterium putridalgicola NBRC 103243.</title>
        <authorList>
            <person name="Hosoyama A."/>
            <person name="Uohara A."/>
            <person name="Ohji S."/>
            <person name="Ichikawa N."/>
        </authorList>
    </citation>
    <scope>NUCLEOTIDE SEQUENCE [LARGE SCALE GENOMIC DNA]</scope>
    <source>
        <strain evidence="18 21">NBRC 103243</strain>
    </source>
</reference>
<dbReference type="PANTHER" id="PTHR32282:SF29">
    <property type="entry name" value="PENICILLIN-BINDING PROTEIN 1A"/>
    <property type="match status" value="1"/>
</dbReference>
<evidence type="ECO:0000259" key="17">
    <source>
        <dbReference type="Pfam" id="PF00912"/>
    </source>
</evidence>
<evidence type="ECO:0000256" key="9">
    <source>
        <dbReference type="ARBA" id="ARBA00022984"/>
    </source>
</evidence>
<keyword evidence="4" id="KW-0645">Protease</keyword>
<comment type="similarity">
    <text evidence="1">In the C-terminal section; belongs to the transpeptidase family.</text>
</comment>
<evidence type="ECO:0000256" key="14">
    <source>
        <dbReference type="SAM" id="MobiDB-lite"/>
    </source>
</evidence>
<feature type="region of interest" description="Disordered" evidence="14">
    <location>
        <begin position="770"/>
        <end position="885"/>
    </location>
</feature>
<evidence type="ECO:0000313" key="19">
    <source>
        <dbReference type="EMBL" id="SEM37052.1"/>
    </source>
</evidence>
<comment type="similarity">
    <text evidence="2">In the N-terminal section; belongs to the glycosyltransferase 51 family.</text>
</comment>
<dbReference type="Gene3D" id="3.40.710.10">
    <property type="entry name" value="DD-peptidase/beta-lactamase superfamily"/>
    <property type="match status" value="1"/>
</dbReference>
<proteinExistence type="inferred from homology"/>
<evidence type="ECO:0000256" key="12">
    <source>
        <dbReference type="ARBA" id="ARBA00034000"/>
    </source>
</evidence>
<evidence type="ECO:0000256" key="6">
    <source>
        <dbReference type="ARBA" id="ARBA00022679"/>
    </source>
</evidence>
<evidence type="ECO:0000256" key="15">
    <source>
        <dbReference type="SAM" id="Phobius"/>
    </source>
</evidence>
<evidence type="ECO:0000259" key="16">
    <source>
        <dbReference type="Pfam" id="PF00905"/>
    </source>
</evidence>
<reference evidence="19 20" key="1">
    <citation type="submission" date="2016-10" db="EMBL/GenBank/DDBJ databases">
        <authorList>
            <person name="de Groot N.N."/>
        </authorList>
    </citation>
    <scope>NUCLEOTIDE SEQUENCE [LARGE SCALE GENOMIC DNA]</scope>
    <source>
        <strain evidence="19 20">DSM 19182</strain>
    </source>
</reference>
<feature type="compositionally biased region" description="Acidic residues" evidence="14">
    <location>
        <begin position="870"/>
        <end position="885"/>
    </location>
</feature>
<dbReference type="RefSeq" id="WP_091490318.1">
    <property type="nucleotide sequence ID" value="NZ_BJUX01000054.1"/>
</dbReference>
<evidence type="ECO:0000256" key="13">
    <source>
        <dbReference type="ARBA" id="ARBA00049902"/>
    </source>
</evidence>
<dbReference type="STRING" id="426703.SAMN04488100_1637"/>
<dbReference type="SUPFAM" id="SSF53955">
    <property type="entry name" value="Lysozyme-like"/>
    <property type="match status" value="1"/>
</dbReference>
<feature type="domain" description="Penicillin-binding protein transpeptidase" evidence="16">
    <location>
        <begin position="350"/>
        <end position="617"/>
    </location>
</feature>
<accession>A0A1H7XSY7</accession>
<keyword evidence="15" id="KW-0812">Transmembrane</keyword>
<dbReference type="SUPFAM" id="SSF56601">
    <property type="entry name" value="beta-lactamase/transpeptidase-like"/>
    <property type="match status" value="1"/>
</dbReference>
<dbReference type="GO" id="GO:0009252">
    <property type="term" value="P:peptidoglycan biosynthetic process"/>
    <property type="evidence" value="ECO:0007669"/>
    <property type="project" value="UniProtKB-KW"/>
</dbReference>
<dbReference type="Pfam" id="PF00905">
    <property type="entry name" value="Transpeptidase"/>
    <property type="match status" value="1"/>
</dbReference>
<keyword evidence="10" id="KW-0511">Multifunctional enzyme</keyword>
<evidence type="ECO:0000256" key="7">
    <source>
        <dbReference type="ARBA" id="ARBA00022801"/>
    </source>
</evidence>
<sequence>MSQKDKMSRKDYKKNTKKKESKQPKKWFKRIILTFITVFLLVVVAGGALFAYYASSAPELTEEDLVGTFSSELLDKDGNVFYTLGGENREYAEANEYPDVMTDAMTAIEDQRFDDHMGIDPIGIARAAIGYVTNQGQIVGGGSTITQQLVKLSVFSTTRADQTLERKAQEAWLALQLERELSKEQIMTLYLNKIHMAGNVYGVATAAEEYYGKSVSELEIHEAALFAGMAKAPNRYSPYANPELAKERRDTVISVMAEEGHITSEEAEQAYNTPIDAGLVELSESDNTALVTDSYVQRVLDEVEEKTDLNPATAGLTIETNIDIDAQQRVFDVLNSDEYVNYINDEVQAAVSLVEADTGKVRALGGGRNTEVLRGVNRATQTKATGSTIKPLSTYGPAIEYLKYSTYHQIVDEAYSYPDGTSLRNYDGQYRGQISMREALVDSRNVPTAKLFNEDLEMNQVEEFMTQLGIPIDPMSLEGELVPSNAISGQMSPLQMSASYAAFANGGQYTEPYTVSKVITQDGQEIDLTPETNQAMSDYTAYMVTDMLKDVASNYNNIVGLGGIPQAGKTGTTNFTDEQLSELGYPSDAVPASWYAGYTSNYSLSVWTGYDNNRKGYLTFNDDSRLLPRHIYREIMQYVSQDVENTDWQMPSSVTEVTVEDGTDPAQLPGPNTPESERVTELFVEGTEPTEQSLNYGEELETPTGLTAEYDEENDELTVTWDEYTLENEDESVSYNLSIDGESSTLSDNELTLTGPPAGDLAITLSVSAYDSTGPEATTTVTVPEPVEEEPEEEETEEEPQTEPEEDNPSEEEETNTDNNQNNDNEESDQEEDAGNGTPPPSDEDQDEETSDGDENPEQDTSNNQNNTDETPDDSDESTNTNDEE</sequence>
<dbReference type="InterPro" id="IPR001264">
    <property type="entry name" value="Glyco_trans_51"/>
</dbReference>
<evidence type="ECO:0000256" key="3">
    <source>
        <dbReference type="ARBA" id="ARBA00022645"/>
    </source>
</evidence>